<dbReference type="Gene3D" id="3.40.50.1820">
    <property type="entry name" value="alpha/beta hydrolase"/>
    <property type="match status" value="1"/>
</dbReference>
<evidence type="ECO:0008006" key="5">
    <source>
        <dbReference type="Google" id="ProtNLM"/>
    </source>
</evidence>
<dbReference type="Proteomes" id="UP000218327">
    <property type="component" value="Unassembled WGS sequence"/>
</dbReference>
<sequence>MKKKESVTALTISAWIIYLVIPAVAIAAEIGIGEKVYIDSEVLGETRELWISIPENQLNSEERYPVLYLLDGDSNFRHVSAVAEFLAASNRIPHLIVVGVLNTDRGRDLTPPSTDPDDTLNFPTHGGANNLQEFFKSELFPFIEKNYRVRPYKILVGHSLGGLFAIHTLTTRPELFNAYIAISPSLHWSKQGMVNQAEKFLASTNELQVDFYMTTANEGGSSLAAFRKLAGALGEHNPRGFRWDYNHMPEETHASVALKSLYFGLESIFNGWSLDKAVEVYKIAGIEALEAAYQSGGQRYGYERALSNPLLLQIASQLIDLNQLDQAAQLITEDFDAVPPSYFLNLLADKYMEYGNSVRAKVLYESSLINNPSDALAKARLVEMGIDPSTLITEVLVEEEVLQSYVGDYQLQPNFVLTIFIDSSKLYSQGPGQRAAELVPLSSSRFSMTGDDSQIEFFSAVGIEASRLVLRKFGMEMEAVRLRQ</sequence>
<name>A0A2A5AU04_9GAMM</name>
<dbReference type="EMBL" id="NVVJ01000055">
    <property type="protein sequence ID" value="PCJ22620.1"/>
    <property type="molecule type" value="Genomic_DNA"/>
</dbReference>
<dbReference type="GO" id="GO:0016788">
    <property type="term" value="F:hydrolase activity, acting on ester bonds"/>
    <property type="evidence" value="ECO:0007669"/>
    <property type="project" value="TreeGrafter"/>
</dbReference>
<comment type="similarity">
    <text evidence="1">Belongs to the esterase D family.</text>
</comment>
<evidence type="ECO:0000256" key="1">
    <source>
        <dbReference type="ARBA" id="ARBA00005622"/>
    </source>
</evidence>
<comment type="caution">
    <text evidence="3">The sequence shown here is derived from an EMBL/GenBank/DDBJ whole genome shotgun (WGS) entry which is preliminary data.</text>
</comment>
<evidence type="ECO:0000256" key="2">
    <source>
        <dbReference type="ARBA" id="ARBA00022801"/>
    </source>
</evidence>
<dbReference type="SUPFAM" id="SSF53474">
    <property type="entry name" value="alpha/beta-Hydrolases"/>
    <property type="match status" value="1"/>
</dbReference>
<accession>A0A2A5AU04</accession>
<keyword evidence="2" id="KW-0378">Hydrolase</keyword>
<evidence type="ECO:0000313" key="4">
    <source>
        <dbReference type="Proteomes" id="UP000218327"/>
    </source>
</evidence>
<gene>
    <name evidence="3" type="ORF">COA96_13845</name>
</gene>
<proteinExistence type="inferred from homology"/>
<protein>
    <recommendedName>
        <fullName evidence="5">Esterase</fullName>
    </recommendedName>
</protein>
<dbReference type="PANTHER" id="PTHR40841">
    <property type="entry name" value="SIDEROPHORE TRIACETYLFUSARININE C ESTERASE"/>
    <property type="match status" value="1"/>
</dbReference>
<evidence type="ECO:0000313" key="3">
    <source>
        <dbReference type="EMBL" id="PCJ22620.1"/>
    </source>
</evidence>
<dbReference type="InterPro" id="IPR029058">
    <property type="entry name" value="AB_hydrolase_fold"/>
</dbReference>
<dbReference type="PANTHER" id="PTHR40841:SF2">
    <property type="entry name" value="SIDEROPHORE-DEGRADING ESTERASE (EUROFUNG)"/>
    <property type="match status" value="1"/>
</dbReference>
<dbReference type="AlphaFoldDB" id="A0A2A5AU04"/>
<organism evidence="3 4">
    <name type="scientific">SAR86 cluster bacterium</name>
    <dbReference type="NCBI Taxonomy" id="2030880"/>
    <lineage>
        <taxon>Bacteria</taxon>
        <taxon>Pseudomonadati</taxon>
        <taxon>Pseudomonadota</taxon>
        <taxon>Gammaproteobacteria</taxon>
        <taxon>SAR86 cluster</taxon>
    </lineage>
</organism>
<dbReference type="InterPro" id="IPR000801">
    <property type="entry name" value="Esterase-like"/>
</dbReference>
<dbReference type="InterPro" id="IPR052558">
    <property type="entry name" value="Siderophore_Hydrolase_D"/>
</dbReference>
<reference evidence="4" key="1">
    <citation type="submission" date="2017-08" db="EMBL/GenBank/DDBJ databases">
        <title>A dynamic microbial community with high functional redundancy inhabits the cold, oxic subseafloor aquifer.</title>
        <authorList>
            <person name="Tully B.J."/>
            <person name="Wheat C.G."/>
            <person name="Glazer B.T."/>
            <person name="Huber J.A."/>
        </authorList>
    </citation>
    <scope>NUCLEOTIDE SEQUENCE [LARGE SCALE GENOMIC DNA]</scope>
</reference>
<dbReference type="Pfam" id="PF00756">
    <property type="entry name" value="Esterase"/>
    <property type="match status" value="1"/>
</dbReference>